<dbReference type="PANTHER" id="PTHR21600:SF87">
    <property type="entry name" value="RNA PSEUDOURIDYLATE SYNTHASE DOMAIN-CONTAINING PROTEIN 1"/>
    <property type="match status" value="1"/>
</dbReference>
<dbReference type="InterPro" id="IPR036986">
    <property type="entry name" value="S4_RNA-bd_sf"/>
</dbReference>
<dbReference type="Gene3D" id="3.10.290.10">
    <property type="entry name" value="RNA-binding S4 domain"/>
    <property type="match status" value="1"/>
</dbReference>
<evidence type="ECO:0000313" key="4">
    <source>
        <dbReference type="EMBL" id="AKV03073.1"/>
    </source>
</evidence>
<name>A0A0K1QBG1_9BACT</name>
<dbReference type="GO" id="GO:0003723">
    <property type="term" value="F:RNA binding"/>
    <property type="evidence" value="ECO:0007669"/>
    <property type="project" value="InterPro"/>
</dbReference>
<reference evidence="4 5" key="1">
    <citation type="submission" date="2015-08" db="EMBL/GenBank/DDBJ databases">
        <authorList>
            <person name="Babu N.S."/>
            <person name="Beckwith C.J."/>
            <person name="Beseler K.G."/>
            <person name="Brison A."/>
            <person name="Carone J.V."/>
            <person name="Caskin T.P."/>
            <person name="Diamond M."/>
            <person name="Durham M.E."/>
            <person name="Foxe J.M."/>
            <person name="Go M."/>
            <person name="Henderson B.A."/>
            <person name="Jones I.B."/>
            <person name="McGettigan J.A."/>
            <person name="Micheletti S.J."/>
            <person name="Nasrallah M.E."/>
            <person name="Ortiz D."/>
            <person name="Piller C.R."/>
            <person name="Privatt S.R."/>
            <person name="Schneider S.L."/>
            <person name="Sharp S."/>
            <person name="Smith T.C."/>
            <person name="Stanton J.D."/>
            <person name="Ullery H.E."/>
            <person name="Wilson R.J."/>
            <person name="Serrano M.G."/>
            <person name="Buck G."/>
            <person name="Lee V."/>
            <person name="Wang Y."/>
            <person name="Carvalho R."/>
            <person name="Voegtly L."/>
            <person name="Shi R."/>
            <person name="Duckworth R."/>
            <person name="Johnson A."/>
            <person name="Loviza R."/>
            <person name="Walstead R."/>
            <person name="Shah Z."/>
            <person name="Kiflezghi M."/>
            <person name="Wade K."/>
            <person name="Ball S.L."/>
            <person name="Bradley K.W."/>
            <person name="Asai D.J."/>
            <person name="Bowman C.A."/>
            <person name="Russell D.A."/>
            <person name="Pope W.H."/>
            <person name="Jacobs-Sera D."/>
            <person name="Hendrix R.W."/>
            <person name="Hatfull G.F."/>
        </authorList>
    </citation>
    <scope>NUCLEOTIDE SEQUENCE [LARGE SCALE GENOMIC DNA]</scope>
    <source>
        <strain evidence="4 5">DSM 27648</strain>
    </source>
</reference>
<proteinExistence type="inferred from homology"/>
<evidence type="ECO:0000313" key="5">
    <source>
        <dbReference type="Proteomes" id="UP000064967"/>
    </source>
</evidence>
<dbReference type="RefSeq" id="WP_169928370.1">
    <property type="nucleotide sequence ID" value="NZ_CP012333.1"/>
</dbReference>
<dbReference type="EMBL" id="CP012333">
    <property type="protein sequence ID" value="AKV03073.1"/>
    <property type="molecule type" value="Genomic_DNA"/>
</dbReference>
<evidence type="ECO:0000256" key="1">
    <source>
        <dbReference type="ARBA" id="ARBA00010876"/>
    </source>
</evidence>
<dbReference type="CDD" id="cd02869">
    <property type="entry name" value="PseudoU_synth_RluA_like"/>
    <property type="match status" value="1"/>
</dbReference>
<evidence type="ECO:0000259" key="3">
    <source>
        <dbReference type="Pfam" id="PF00849"/>
    </source>
</evidence>
<dbReference type="GO" id="GO:0140098">
    <property type="term" value="F:catalytic activity, acting on RNA"/>
    <property type="evidence" value="ECO:0007669"/>
    <property type="project" value="UniProtKB-ARBA"/>
</dbReference>
<dbReference type="Proteomes" id="UP000064967">
    <property type="component" value="Chromosome"/>
</dbReference>
<dbReference type="STRING" id="1391654.AKJ09_09736"/>
<keyword evidence="5" id="KW-1185">Reference proteome</keyword>
<dbReference type="Pfam" id="PF00849">
    <property type="entry name" value="PseudoU_synth_2"/>
    <property type="match status" value="1"/>
</dbReference>
<accession>A0A0K1QBG1</accession>
<dbReference type="InterPro" id="IPR050188">
    <property type="entry name" value="RluA_PseudoU_synthase"/>
</dbReference>
<dbReference type="GO" id="GO:0000455">
    <property type="term" value="P:enzyme-directed rRNA pseudouridine synthesis"/>
    <property type="evidence" value="ECO:0007669"/>
    <property type="project" value="TreeGrafter"/>
</dbReference>
<evidence type="ECO:0000256" key="2">
    <source>
        <dbReference type="ARBA" id="ARBA00023235"/>
    </source>
</evidence>
<dbReference type="KEGG" id="llu:AKJ09_09736"/>
<dbReference type="InterPro" id="IPR006145">
    <property type="entry name" value="PsdUridine_synth_RsuA/RluA"/>
</dbReference>
<dbReference type="GO" id="GO:0009982">
    <property type="term" value="F:pseudouridine synthase activity"/>
    <property type="evidence" value="ECO:0007669"/>
    <property type="project" value="InterPro"/>
</dbReference>
<dbReference type="Gene3D" id="3.30.2350.10">
    <property type="entry name" value="Pseudouridine synthase"/>
    <property type="match status" value="1"/>
</dbReference>
<sequence>MTRLRVSESDFVRPEGVPEGSIVSVFRVPPELAGQRLDVFLQGQLKRTSRTRTQFIVKNSAFDVRGKRLRSNHRVQEEEHVLLWRPPWDEEPVPTEVPILHEDEHLFAVNKPSLLPVHPTARYHKNTLINVLKRERPGVFLSLGHRIDRETSGVLLVSKSPDCDRTLKKRLEERAGITKTYTAITWGVPDPALGPQVGGAVSPADDAPNAFRFERSLELDPVSPYKVKMRLGITDDAMSASTRFIVEDTRSRKDGRTYARVRCELETGRQHQIRIHLASLGAPIVGDKLYGPDDTCFPRGADGLLTDEDFEKLELPRHALHASRMTLAHPMTGEHLAIEAPLPADLQAFWNSLAE</sequence>
<protein>
    <submittedName>
        <fullName evidence="4">Ribosomal large subunit pseudouridine synthase D</fullName>
    </submittedName>
</protein>
<dbReference type="InterPro" id="IPR020103">
    <property type="entry name" value="PsdUridine_synth_cat_dom_sf"/>
</dbReference>
<comment type="similarity">
    <text evidence="1">Belongs to the pseudouridine synthase RluA family.</text>
</comment>
<dbReference type="PANTHER" id="PTHR21600">
    <property type="entry name" value="MITOCHONDRIAL RNA PSEUDOURIDINE SYNTHASE"/>
    <property type="match status" value="1"/>
</dbReference>
<keyword evidence="2" id="KW-0413">Isomerase</keyword>
<gene>
    <name evidence="4" type="ORF">AKJ09_09736</name>
</gene>
<dbReference type="SUPFAM" id="SSF55120">
    <property type="entry name" value="Pseudouridine synthase"/>
    <property type="match status" value="1"/>
</dbReference>
<organism evidence="4 5">
    <name type="scientific">Labilithrix luteola</name>
    <dbReference type="NCBI Taxonomy" id="1391654"/>
    <lineage>
        <taxon>Bacteria</taxon>
        <taxon>Pseudomonadati</taxon>
        <taxon>Myxococcota</taxon>
        <taxon>Polyangia</taxon>
        <taxon>Polyangiales</taxon>
        <taxon>Labilitrichaceae</taxon>
        <taxon>Labilithrix</taxon>
    </lineage>
</organism>
<dbReference type="AlphaFoldDB" id="A0A0K1QBG1"/>
<feature type="domain" description="Pseudouridine synthase RsuA/RluA-like" evidence="3">
    <location>
        <begin position="105"/>
        <end position="279"/>
    </location>
</feature>